<dbReference type="PANTHER" id="PTHR45947:SF3">
    <property type="entry name" value="SULFOQUINOVOSYL TRANSFERASE SQD2"/>
    <property type="match status" value="1"/>
</dbReference>
<gene>
    <name evidence="2" type="ORF">C7B81_12685</name>
</gene>
<protein>
    <submittedName>
        <fullName evidence="2">Glycosyltransferase family 1 protein</fullName>
    </submittedName>
</protein>
<accession>A0ABX5F5P9</accession>
<dbReference type="InterPro" id="IPR028098">
    <property type="entry name" value="Glyco_trans_4-like_N"/>
</dbReference>
<comment type="caution">
    <text evidence="2">The sequence shown here is derived from an EMBL/GenBank/DDBJ whole genome shotgun (WGS) entry which is preliminary data.</text>
</comment>
<dbReference type="Pfam" id="PF13439">
    <property type="entry name" value="Glyco_transf_4"/>
    <property type="match status" value="1"/>
</dbReference>
<dbReference type="CDD" id="cd03801">
    <property type="entry name" value="GT4_PimA-like"/>
    <property type="match status" value="1"/>
</dbReference>
<proteinExistence type="predicted"/>
<dbReference type="SUPFAM" id="SSF53756">
    <property type="entry name" value="UDP-Glycosyltransferase/glycogen phosphorylase"/>
    <property type="match status" value="1"/>
</dbReference>
<dbReference type="PANTHER" id="PTHR45947">
    <property type="entry name" value="SULFOQUINOVOSYL TRANSFERASE SQD2"/>
    <property type="match status" value="1"/>
</dbReference>
<dbReference type="InterPro" id="IPR050194">
    <property type="entry name" value="Glycosyltransferase_grp1"/>
</dbReference>
<feature type="domain" description="Glycosyltransferase subfamily 4-like N-terminal" evidence="1">
    <location>
        <begin position="24"/>
        <end position="164"/>
    </location>
</feature>
<dbReference type="Proteomes" id="UP000238218">
    <property type="component" value="Unassembled WGS sequence"/>
</dbReference>
<organism evidence="2 3">
    <name type="scientific">Aphanothece cf. minutissima CCALA 015</name>
    <dbReference type="NCBI Taxonomy" id="2107695"/>
    <lineage>
        <taxon>Bacteria</taxon>
        <taxon>Bacillati</taxon>
        <taxon>Cyanobacteriota</taxon>
        <taxon>Cyanophyceae</taxon>
        <taxon>Oscillatoriophycideae</taxon>
        <taxon>Chroococcales</taxon>
        <taxon>Aphanothecaceae</taxon>
        <taxon>Aphanothece</taxon>
    </lineage>
</organism>
<evidence type="ECO:0000259" key="1">
    <source>
        <dbReference type="Pfam" id="PF13439"/>
    </source>
</evidence>
<keyword evidence="3" id="KW-1185">Reference proteome</keyword>
<sequence length="371" mass="40577">MRIAFLDSWLQDVAEGSGTAAAIGGLAGALVARGHTVERLVPEGAWPRNLLLRRLWFNLSLPRRLAAAEGRYDLVVGFDIDGFRVANRCPVPYVCCIKGVLAEESRCESGWPRVMLWGLSRLERLNARRAPLVLSTSRYCCERIEAHYGVPAERLRLVPEGIDTVLWNPAAEDPAALAVLDGAREPHTVLCVARQYPRKRVADLITAFAAVHQRLPTARLVVIGDGPEHGALRELVERLELGAVVQLLGALPDDGAVRDWYRRSAVFCLPSIQEGFGIVFLEAMASGLPVVSTTATAIPEVVPHGRAGLLVPPRDPAALAEALLKLLTDSELQHSCRAHGRGHVAPFRWDRVAERFLEAVDPALAPTREPR</sequence>
<reference evidence="2 3" key="2">
    <citation type="submission" date="2018-03" db="EMBL/GenBank/DDBJ databases">
        <title>The ancient ancestry and fast evolution of plastids.</title>
        <authorList>
            <person name="Moore K.R."/>
            <person name="Magnabosco C."/>
            <person name="Momper L."/>
            <person name="Gold D.A."/>
            <person name="Bosak T."/>
            <person name="Fournier G.P."/>
        </authorList>
    </citation>
    <scope>NUCLEOTIDE SEQUENCE [LARGE SCALE GENOMIC DNA]</scope>
    <source>
        <strain evidence="2 3">CCALA 015</strain>
    </source>
</reference>
<evidence type="ECO:0000313" key="2">
    <source>
        <dbReference type="EMBL" id="PSB36780.1"/>
    </source>
</evidence>
<dbReference type="EMBL" id="PVWP01000008">
    <property type="protein sequence ID" value="PSB36780.1"/>
    <property type="molecule type" value="Genomic_DNA"/>
</dbReference>
<reference evidence="2 3" key="1">
    <citation type="submission" date="2018-02" db="EMBL/GenBank/DDBJ databases">
        <authorList>
            <person name="Moore K."/>
            <person name="Momper L."/>
        </authorList>
    </citation>
    <scope>NUCLEOTIDE SEQUENCE [LARGE SCALE GENOMIC DNA]</scope>
    <source>
        <strain evidence="2 3">CCALA 015</strain>
    </source>
</reference>
<dbReference type="RefSeq" id="WP_106222258.1">
    <property type="nucleotide sequence ID" value="NZ_PVWP01000008.1"/>
</dbReference>
<dbReference type="Pfam" id="PF13692">
    <property type="entry name" value="Glyco_trans_1_4"/>
    <property type="match status" value="1"/>
</dbReference>
<name>A0ABX5F5P9_9CHRO</name>
<evidence type="ECO:0000313" key="3">
    <source>
        <dbReference type="Proteomes" id="UP000238218"/>
    </source>
</evidence>
<dbReference type="Gene3D" id="3.40.50.2000">
    <property type="entry name" value="Glycogen Phosphorylase B"/>
    <property type="match status" value="2"/>
</dbReference>